<feature type="region of interest" description="Disordered" evidence="1">
    <location>
        <begin position="704"/>
        <end position="801"/>
    </location>
</feature>
<feature type="compositionally biased region" description="Polar residues" evidence="1">
    <location>
        <begin position="404"/>
        <end position="417"/>
    </location>
</feature>
<feature type="region of interest" description="Disordered" evidence="1">
    <location>
        <begin position="1057"/>
        <end position="1104"/>
    </location>
</feature>
<sequence length="1104" mass="114974">MAGPGVQQGANGTAGPMWNLEHLPLLRLQMSELGLVSPLLWISKTTCEDICQEKLNDLLHFAPSHWDGAVCSLVIVTRGVLMGTADYRRALLALSHCQDFVTGSDDVELECPVLRQYRRAMKHLIDSTATMLACLHRGLGPLSVLPHLGASVPSVRELSAEDRSAILAVQSLALQVCHYALWPSLMDERKPLFRQAVAAAKQALVLNPKEGFWYTLYARTLPASDPEKSILLQQGMRLRLVAFTVVEYAMFLSHSGHQHAVEEAARLCRLAVKMWPGSVYANSTYVTLFLGSNCRSKLNLATAEECLRRARKLAPDSPLLAGHAWSLRDVGRAGGQLSPILEEGDDPRVDLGEWTPLKEERLRSIAARMYPAAARQEGARRGDVGALPDGGESPPLAVQLDGPQDQNQPPRTLQSGRTAPPPTGQLPGLQDWTQAPALNTLQNGRTTPPDVDLVPLTAQAQSVLQAMRARISTPPPTGQLPGLQDWTQAPALNALQNGRTTPLPTVQLGEPQNQLLNSAHDKGLVRNGKFPGAPPVQPSSLPCDSFSRPPSAPRSSGGVAPRPVLGPSVAAAPATIAPVAAAPATTAPATTAPATTAPATTAPATTAPATTAPATTAPVTAAPTPDAVPGDVPRQTSFLWSPPTIQKAARQNQMALDSLRARLSFGSSVVARTTASSAAAPAAAQAAAPSVAKVPRYPVVVLPPRRPRSASVSPARPCPAGADGASASDSADPVCPAAPGAPPHRPEARRAARVLWPASTSAPPTPPVSPPLSSELSSTTQTAPSSSASTGTTTTTTAFRPIDTAATTTVLDHTAHRVSLTTAPMSLPELPSATEPCPPAAVVPATPPPTPSPPRDAQQSPVVAGAGLRSVTPAQDRLKRFSRPLVVPDQDGNRAECEVRPARPLSAAAEPWPPGKPAVPARSLSASAEHLPPLKPGVPSRPLSATAKPWPLGRNAVLADPAALRSLASKNAPARPELRSTQGDTALPAPVAPKYVVPKIIQPGALTLPKVAPLHKRPVMPVAASSDGATPAAAAPEPAHKSRLAAQFSRPALVQPVQAAAVPAEAAEAAVPSSTHSAREPPCNQGEGRTCFGAVRGARGPLSG</sequence>
<evidence type="ECO:0000313" key="2">
    <source>
        <dbReference type="EMBL" id="KAJ1532213.1"/>
    </source>
</evidence>
<dbReference type="Proteomes" id="UP001075354">
    <property type="component" value="Chromosome 1"/>
</dbReference>
<feature type="compositionally biased region" description="Pro residues" evidence="1">
    <location>
        <begin position="836"/>
        <end position="854"/>
    </location>
</feature>
<gene>
    <name evidence="2" type="ORF">ONE63_000833</name>
</gene>
<accession>A0AAV7Y3F9</accession>
<organism evidence="2 3">
    <name type="scientific">Megalurothrips usitatus</name>
    <name type="common">bean blossom thrips</name>
    <dbReference type="NCBI Taxonomy" id="439358"/>
    <lineage>
        <taxon>Eukaryota</taxon>
        <taxon>Metazoa</taxon>
        <taxon>Ecdysozoa</taxon>
        <taxon>Arthropoda</taxon>
        <taxon>Hexapoda</taxon>
        <taxon>Insecta</taxon>
        <taxon>Pterygota</taxon>
        <taxon>Neoptera</taxon>
        <taxon>Paraneoptera</taxon>
        <taxon>Thysanoptera</taxon>
        <taxon>Terebrantia</taxon>
        <taxon>Thripoidea</taxon>
        <taxon>Thripidae</taxon>
        <taxon>Megalurothrips</taxon>
    </lineage>
</organism>
<feature type="region of interest" description="Disordered" evidence="1">
    <location>
        <begin position="1022"/>
        <end position="1043"/>
    </location>
</feature>
<feature type="compositionally biased region" description="Low complexity" evidence="1">
    <location>
        <begin position="547"/>
        <end position="561"/>
    </location>
</feature>
<feature type="region of interest" description="Disordered" evidence="1">
    <location>
        <begin position="826"/>
        <end position="860"/>
    </location>
</feature>
<dbReference type="EMBL" id="JAPTSV010000001">
    <property type="protein sequence ID" value="KAJ1532213.1"/>
    <property type="molecule type" value="Genomic_DNA"/>
</dbReference>
<proteinExistence type="predicted"/>
<feature type="compositionally biased region" description="Low complexity" evidence="1">
    <location>
        <begin position="704"/>
        <end position="732"/>
    </location>
</feature>
<evidence type="ECO:0000256" key="1">
    <source>
        <dbReference type="SAM" id="MobiDB-lite"/>
    </source>
</evidence>
<feature type="compositionally biased region" description="Low complexity" evidence="1">
    <location>
        <begin position="589"/>
        <end position="629"/>
    </location>
</feature>
<protein>
    <submittedName>
        <fullName evidence="2">Uncharacterized protein</fullName>
    </submittedName>
</protein>
<feature type="compositionally biased region" description="Low complexity" evidence="1">
    <location>
        <begin position="1023"/>
        <end position="1037"/>
    </location>
</feature>
<reference evidence="2" key="1">
    <citation type="submission" date="2022-12" db="EMBL/GenBank/DDBJ databases">
        <title>Chromosome-level genome assembly of the bean flower thrips Megalurothrips usitatus.</title>
        <authorList>
            <person name="Ma L."/>
            <person name="Liu Q."/>
            <person name="Li H."/>
            <person name="Cai W."/>
        </authorList>
    </citation>
    <scope>NUCLEOTIDE SEQUENCE</scope>
    <source>
        <strain evidence="2">Cailab_2022a</strain>
    </source>
</reference>
<evidence type="ECO:0000313" key="3">
    <source>
        <dbReference type="Proteomes" id="UP001075354"/>
    </source>
</evidence>
<comment type="caution">
    <text evidence="2">The sequence shown here is derived from an EMBL/GenBank/DDBJ whole genome shotgun (WGS) entry which is preliminary data.</text>
</comment>
<dbReference type="AlphaFoldDB" id="A0AAV7Y3F9"/>
<feature type="region of interest" description="Disordered" evidence="1">
    <location>
        <begin position="523"/>
        <end position="561"/>
    </location>
</feature>
<keyword evidence="3" id="KW-1185">Reference proteome</keyword>
<name>A0AAV7Y3F9_9NEOP</name>
<feature type="compositionally biased region" description="Low complexity" evidence="1">
    <location>
        <begin position="771"/>
        <end position="798"/>
    </location>
</feature>
<feature type="region of interest" description="Disordered" evidence="1">
    <location>
        <begin position="589"/>
        <end position="638"/>
    </location>
</feature>
<feature type="region of interest" description="Disordered" evidence="1">
    <location>
        <begin position="373"/>
        <end position="430"/>
    </location>
</feature>
<feature type="compositionally biased region" description="Low complexity" evidence="1">
    <location>
        <begin position="1057"/>
        <end position="1072"/>
    </location>
</feature>